<name>A0ABQ3IJF1_9PSEU</name>
<reference evidence="4" key="1">
    <citation type="journal article" date="2019" name="Int. J. Syst. Evol. Microbiol.">
        <title>The Global Catalogue of Microorganisms (GCM) 10K type strain sequencing project: providing services to taxonomists for standard genome sequencing and annotation.</title>
        <authorList>
            <consortium name="The Broad Institute Genomics Platform"/>
            <consortium name="The Broad Institute Genome Sequencing Center for Infectious Disease"/>
            <person name="Wu L."/>
            <person name="Ma J."/>
        </authorList>
    </citation>
    <scope>NUCLEOTIDE SEQUENCE [LARGE SCALE GENOMIC DNA]</scope>
    <source>
        <strain evidence="4">CGMCC 4.7677</strain>
    </source>
</reference>
<gene>
    <name evidence="3" type="ORF">GCM10017786_08330</name>
</gene>
<dbReference type="Gene3D" id="3.10.450.50">
    <property type="match status" value="1"/>
</dbReference>
<accession>A0ABQ3IJF1</accession>
<dbReference type="Pfam" id="PF13577">
    <property type="entry name" value="SnoaL_4"/>
    <property type="match status" value="1"/>
</dbReference>
<dbReference type="InterPro" id="IPR032710">
    <property type="entry name" value="NTF2-like_dom_sf"/>
</dbReference>
<evidence type="ECO:0000313" key="3">
    <source>
        <dbReference type="EMBL" id="GHE80521.1"/>
    </source>
</evidence>
<feature type="compositionally biased region" description="Basic and acidic residues" evidence="1">
    <location>
        <begin position="168"/>
        <end position="181"/>
    </location>
</feature>
<evidence type="ECO:0000313" key="4">
    <source>
        <dbReference type="Proteomes" id="UP000605897"/>
    </source>
</evidence>
<feature type="domain" description="SnoaL-like" evidence="2">
    <location>
        <begin position="9"/>
        <end position="134"/>
    </location>
</feature>
<comment type="caution">
    <text evidence="3">The sequence shown here is derived from an EMBL/GenBank/DDBJ whole genome shotgun (WGS) entry which is preliminary data.</text>
</comment>
<evidence type="ECO:0000256" key="1">
    <source>
        <dbReference type="SAM" id="MobiDB-lite"/>
    </source>
</evidence>
<protein>
    <recommendedName>
        <fullName evidence="2">SnoaL-like domain-containing protein</fullName>
    </recommendedName>
</protein>
<feature type="region of interest" description="Disordered" evidence="1">
    <location>
        <begin position="150"/>
        <end position="181"/>
    </location>
</feature>
<organism evidence="3 4">
    <name type="scientific">Amycolatopsis deserti</name>
    <dbReference type="NCBI Taxonomy" id="185696"/>
    <lineage>
        <taxon>Bacteria</taxon>
        <taxon>Bacillati</taxon>
        <taxon>Actinomycetota</taxon>
        <taxon>Actinomycetes</taxon>
        <taxon>Pseudonocardiales</taxon>
        <taxon>Pseudonocardiaceae</taxon>
        <taxon>Amycolatopsis</taxon>
    </lineage>
</organism>
<sequence>MTVDTAALERLLAEAEIRAVSNRFARGCDRLDFDLVRSCFFADALDDHGVYVGDVDGLIEMLRQVLPPEIATTHFLGQQEYEFVSPDVAYVETLVLARHRQPPRHGHGLRDAVAFGQYSDRFERRNGEWRIAHRVTMFLPSRIDTVVEDFPAPPDAAAPPRGTSDAGRLVRPESVNRVRVP</sequence>
<evidence type="ECO:0000259" key="2">
    <source>
        <dbReference type="Pfam" id="PF13577"/>
    </source>
</evidence>
<keyword evidence="4" id="KW-1185">Reference proteome</keyword>
<dbReference type="SUPFAM" id="SSF54427">
    <property type="entry name" value="NTF2-like"/>
    <property type="match status" value="1"/>
</dbReference>
<proteinExistence type="predicted"/>
<dbReference type="RefSeq" id="WP_191243123.1">
    <property type="nucleotide sequence ID" value="NZ_BNAU01000001.1"/>
</dbReference>
<dbReference type="InterPro" id="IPR037401">
    <property type="entry name" value="SnoaL-like"/>
</dbReference>
<dbReference type="EMBL" id="BNAU01000001">
    <property type="protein sequence ID" value="GHE80521.1"/>
    <property type="molecule type" value="Genomic_DNA"/>
</dbReference>
<dbReference type="Proteomes" id="UP000605897">
    <property type="component" value="Unassembled WGS sequence"/>
</dbReference>